<name>A0ABQ0DV56_9EUKA</name>
<comment type="caution">
    <text evidence="1">The sequence shown here is derived from an EMBL/GenBank/DDBJ whole genome shotgun (WGS) entry which is preliminary data.</text>
</comment>
<dbReference type="EMBL" id="BAAFRS010000304">
    <property type="protein sequence ID" value="GAB1226721.1"/>
    <property type="molecule type" value="Genomic_DNA"/>
</dbReference>
<reference evidence="1 2" key="1">
    <citation type="journal article" date="2019" name="PLoS Negl. Trop. Dis.">
        <title>Whole genome sequencing of Entamoeba nuttalli reveals mammalian host-related molecular signatures and a novel octapeptide-repeat surface protein.</title>
        <authorList>
            <person name="Tanaka M."/>
            <person name="Makiuchi T."/>
            <person name="Komiyama T."/>
            <person name="Shiina T."/>
            <person name="Osaki K."/>
            <person name="Tachibana H."/>
        </authorList>
    </citation>
    <scope>NUCLEOTIDE SEQUENCE [LARGE SCALE GENOMIC DNA]</scope>
    <source>
        <strain evidence="1 2">P19-061405</strain>
    </source>
</reference>
<evidence type="ECO:0000313" key="1">
    <source>
        <dbReference type="EMBL" id="GAB1226721.1"/>
    </source>
</evidence>
<protein>
    <submittedName>
        <fullName evidence="1">Uncharacterized protein</fullName>
    </submittedName>
</protein>
<proteinExistence type="predicted"/>
<organism evidence="1 2">
    <name type="scientific">Entamoeba nuttalli</name>
    <dbReference type="NCBI Taxonomy" id="412467"/>
    <lineage>
        <taxon>Eukaryota</taxon>
        <taxon>Amoebozoa</taxon>
        <taxon>Evosea</taxon>
        <taxon>Archamoebae</taxon>
        <taxon>Mastigamoebida</taxon>
        <taxon>Entamoebidae</taxon>
        <taxon>Entamoeba</taxon>
    </lineage>
</organism>
<accession>A0ABQ0DV56</accession>
<gene>
    <name evidence="1" type="ORF">ENUP19_0304G0009</name>
</gene>
<dbReference type="Proteomes" id="UP001628156">
    <property type="component" value="Unassembled WGS sequence"/>
</dbReference>
<sequence>MDNHQQALILFKEIQDLQGHDLKPKILKLKESLTSTHVIHQLVSMGIFKVIISYFISLPNEILQIIELLIKDRETAQSFINSSFYEEFLPLINEQTQPEIIISFLRIIRLVTRYTKTNPDIIIPFISNFINPQYIDSVEILNNFLSYHIQISYPDSLEPLVGKFIYTTQPSDYVLSVYYNIFTTGEDALIHIDDLIKVLPRSEQTKTFVVGIFTKIIEGYLSGKKTIDQTKLNECVMKLLSSNVLNQISSFLSNSYNITMISFILTYFEFVSSDYRGISYIKMSNALHNIIMLLENTFISMRCYEKIFNIMTNCSTDNTLYFAFRSLNIIRYISDIIEMRNIKDPNTLNAAYKVLFAYMNQDDYSLLTNIINKNDSDNIIWLCVVAKTEKPRQHIAENIIRYLNNDTLYVIVDCIIKYFNSIVKLKEEIKKEFKTEEESCCEILIKSLIKGYQVNQIIYLFNQYNIRIEDKWIKNIDIDSFFITIQKNNIPTIQLIKFYSLLLSSPSLNNNIILLNTIFEINDNNDFSIQKEIIHFFILAIQTSAIDLIDDLDWIDCLFTRFSSIPQLQQQLIQFLTIYNHIKPFKNEFKLKVLNFLTSLLDTNQTEECCSLIIELSN</sequence>
<keyword evidence="2" id="KW-1185">Reference proteome</keyword>
<evidence type="ECO:0000313" key="2">
    <source>
        <dbReference type="Proteomes" id="UP001628156"/>
    </source>
</evidence>